<gene>
    <name evidence="1" type="ORF">RFI_05338</name>
</gene>
<comment type="caution">
    <text evidence="1">The sequence shown here is derived from an EMBL/GenBank/DDBJ whole genome shotgun (WGS) entry which is preliminary data.</text>
</comment>
<keyword evidence="2" id="KW-1185">Reference proteome</keyword>
<name>X6P0M8_RETFI</name>
<evidence type="ECO:0000313" key="2">
    <source>
        <dbReference type="Proteomes" id="UP000023152"/>
    </source>
</evidence>
<evidence type="ECO:0000313" key="1">
    <source>
        <dbReference type="EMBL" id="ETO31781.1"/>
    </source>
</evidence>
<accession>X6P0M8</accession>
<dbReference type="EMBL" id="ASPP01004710">
    <property type="protein sequence ID" value="ETO31781.1"/>
    <property type="molecule type" value="Genomic_DNA"/>
</dbReference>
<sequence>MARDGCTEEQRGLLWIKATNASERDMRSYEELSKTLFEGIEMHNFPQFPMFGSRCRFKTLAPGKKYSARKILVVLAVEHDSLRFCPQIPFVVESMIRHVDDATAFAIVNAMVRVSKQNHWYFRTDFFNFRVRLRAFLDVFADQVKAYE</sequence>
<dbReference type="AlphaFoldDB" id="X6P0M8"/>
<feature type="non-terminal residue" evidence="1">
    <location>
        <position position="148"/>
    </location>
</feature>
<proteinExistence type="predicted"/>
<protein>
    <submittedName>
        <fullName evidence="1">RabGTPase-activating protein</fullName>
    </submittedName>
</protein>
<organism evidence="1 2">
    <name type="scientific">Reticulomyxa filosa</name>
    <dbReference type="NCBI Taxonomy" id="46433"/>
    <lineage>
        <taxon>Eukaryota</taxon>
        <taxon>Sar</taxon>
        <taxon>Rhizaria</taxon>
        <taxon>Retaria</taxon>
        <taxon>Foraminifera</taxon>
        <taxon>Monothalamids</taxon>
        <taxon>Reticulomyxidae</taxon>
        <taxon>Reticulomyxa</taxon>
    </lineage>
</organism>
<dbReference type="Proteomes" id="UP000023152">
    <property type="component" value="Unassembled WGS sequence"/>
</dbReference>
<reference evidence="1 2" key="1">
    <citation type="journal article" date="2013" name="Curr. Biol.">
        <title>The Genome of the Foraminiferan Reticulomyxa filosa.</title>
        <authorList>
            <person name="Glockner G."/>
            <person name="Hulsmann N."/>
            <person name="Schleicher M."/>
            <person name="Noegel A.A."/>
            <person name="Eichinger L."/>
            <person name="Gallinger C."/>
            <person name="Pawlowski J."/>
            <person name="Sierra R."/>
            <person name="Euteneuer U."/>
            <person name="Pillet L."/>
            <person name="Moustafa A."/>
            <person name="Platzer M."/>
            <person name="Groth M."/>
            <person name="Szafranski K."/>
            <person name="Schliwa M."/>
        </authorList>
    </citation>
    <scope>NUCLEOTIDE SEQUENCE [LARGE SCALE GENOMIC DNA]</scope>
</reference>